<dbReference type="Proteomes" id="UP001341840">
    <property type="component" value="Unassembled WGS sequence"/>
</dbReference>
<evidence type="ECO:0000313" key="2">
    <source>
        <dbReference type="Proteomes" id="UP001341840"/>
    </source>
</evidence>
<comment type="caution">
    <text evidence="1">The sequence shown here is derived from an EMBL/GenBank/DDBJ whole genome shotgun (WGS) entry which is preliminary data.</text>
</comment>
<accession>A0ABU6SCB5</accession>
<keyword evidence="2" id="KW-1185">Reference proteome</keyword>
<protein>
    <submittedName>
        <fullName evidence="1">Uncharacterized protein</fullName>
    </submittedName>
</protein>
<name>A0ABU6SCB5_9FABA</name>
<reference evidence="1 2" key="1">
    <citation type="journal article" date="2023" name="Plants (Basel)">
        <title>Bridging the Gap: Combining Genomics and Transcriptomics Approaches to Understand Stylosanthes scabra, an Orphan Legume from the Brazilian Caatinga.</title>
        <authorList>
            <person name="Ferreira-Neto J.R.C."/>
            <person name="da Silva M.D."/>
            <person name="Binneck E."/>
            <person name="de Melo N.F."/>
            <person name="da Silva R.H."/>
            <person name="de Melo A.L.T.M."/>
            <person name="Pandolfi V."/>
            <person name="Bustamante F.O."/>
            <person name="Brasileiro-Vidal A.C."/>
            <person name="Benko-Iseppon A.M."/>
        </authorList>
    </citation>
    <scope>NUCLEOTIDE SEQUENCE [LARGE SCALE GENOMIC DNA]</scope>
    <source>
        <tissue evidence="1">Leaves</tissue>
    </source>
</reference>
<proteinExistence type="predicted"/>
<organism evidence="1 2">
    <name type="scientific">Stylosanthes scabra</name>
    <dbReference type="NCBI Taxonomy" id="79078"/>
    <lineage>
        <taxon>Eukaryota</taxon>
        <taxon>Viridiplantae</taxon>
        <taxon>Streptophyta</taxon>
        <taxon>Embryophyta</taxon>
        <taxon>Tracheophyta</taxon>
        <taxon>Spermatophyta</taxon>
        <taxon>Magnoliopsida</taxon>
        <taxon>eudicotyledons</taxon>
        <taxon>Gunneridae</taxon>
        <taxon>Pentapetalae</taxon>
        <taxon>rosids</taxon>
        <taxon>fabids</taxon>
        <taxon>Fabales</taxon>
        <taxon>Fabaceae</taxon>
        <taxon>Papilionoideae</taxon>
        <taxon>50 kb inversion clade</taxon>
        <taxon>dalbergioids sensu lato</taxon>
        <taxon>Dalbergieae</taxon>
        <taxon>Pterocarpus clade</taxon>
        <taxon>Stylosanthes</taxon>
    </lineage>
</organism>
<sequence length="164" mass="18654">MASRLKLLNLENFKNLHPRRVDSVRRGIDSKPLYTFLTELKLQVESIQENREPRSRGACGANDSAYGDSGPLGVVDIRVKRRALVPYWEPHEFVVLTPLLLKYFRCRWRLAVRFVGARALEDVVLVLLRIKCVNTLSSTGSDLSWVVEAWGVTFLDPDGSSRAR</sequence>
<gene>
    <name evidence="1" type="ORF">PIB30_033420</name>
</gene>
<evidence type="ECO:0000313" key="1">
    <source>
        <dbReference type="EMBL" id="MED6133997.1"/>
    </source>
</evidence>
<dbReference type="EMBL" id="JASCZI010060566">
    <property type="protein sequence ID" value="MED6133997.1"/>
    <property type="molecule type" value="Genomic_DNA"/>
</dbReference>